<accession>A0A1W9KQ21</accession>
<gene>
    <name evidence="1" type="ORF">BWK72_17970</name>
</gene>
<name>A0A1W9KQ21_9BURK</name>
<reference evidence="1 2" key="1">
    <citation type="submission" date="2017-01" db="EMBL/GenBank/DDBJ databases">
        <title>Novel large sulfur bacteria in the metagenomes of groundwater-fed chemosynthetic microbial mats in the Lake Huron basin.</title>
        <authorList>
            <person name="Sharrar A.M."/>
            <person name="Flood B.E."/>
            <person name="Bailey J.V."/>
            <person name="Jones D.S."/>
            <person name="Biddanda B."/>
            <person name="Ruberg S.A."/>
            <person name="Marcus D.N."/>
            <person name="Dick G.J."/>
        </authorList>
    </citation>
    <scope>NUCLEOTIDE SEQUENCE [LARGE SCALE GENOMIC DNA]</scope>
    <source>
        <strain evidence="1">A7</strain>
    </source>
</reference>
<sequence>MKGESKAALVPAGYVLVDVVLTTHQAFIVKKWAEAARLKIEADKSARPRIDARNEVSDFRPGVRCEIVSVHHPCFAKDIGKVVVVTKASQDTRQVFAHDDKPVTYRVNRHGRRVIDSDPRCIETVYGMDSLKVLG</sequence>
<evidence type="ECO:0000313" key="1">
    <source>
        <dbReference type="EMBL" id="OQW86261.1"/>
    </source>
</evidence>
<dbReference type="AlphaFoldDB" id="A0A1W9KQ21"/>
<organism evidence="1 2">
    <name type="scientific">Rhodoferax ferrireducens</name>
    <dbReference type="NCBI Taxonomy" id="192843"/>
    <lineage>
        <taxon>Bacteria</taxon>
        <taxon>Pseudomonadati</taxon>
        <taxon>Pseudomonadota</taxon>
        <taxon>Betaproteobacteria</taxon>
        <taxon>Burkholderiales</taxon>
        <taxon>Comamonadaceae</taxon>
        <taxon>Rhodoferax</taxon>
    </lineage>
</organism>
<protein>
    <submittedName>
        <fullName evidence="1">Uncharacterized protein</fullName>
    </submittedName>
</protein>
<comment type="caution">
    <text evidence="1">The sequence shown here is derived from an EMBL/GenBank/DDBJ whole genome shotgun (WGS) entry which is preliminary data.</text>
</comment>
<proteinExistence type="predicted"/>
<evidence type="ECO:0000313" key="2">
    <source>
        <dbReference type="Proteomes" id="UP000192505"/>
    </source>
</evidence>
<dbReference type="Proteomes" id="UP000192505">
    <property type="component" value="Unassembled WGS sequence"/>
</dbReference>
<dbReference type="EMBL" id="MTEI01000019">
    <property type="protein sequence ID" value="OQW86261.1"/>
    <property type="molecule type" value="Genomic_DNA"/>
</dbReference>